<dbReference type="Pfam" id="PF11760">
    <property type="entry name" value="CbiG_N"/>
    <property type="match status" value="1"/>
</dbReference>
<accession>A0ABW8TSG1</accession>
<organism evidence="4 5">
    <name type="scientific">Candidatus Clostridium radicumherbarum</name>
    <dbReference type="NCBI Taxonomy" id="3381662"/>
    <lineage>
        <taxon>Bacteria</taxon>
        <taxon>Bacillati</taxon>
        <taxon>Bacillota</taxon>
        <taxon>Clostridia</taxon>
        <taxon>Eubacteriales</taxon>
        <taxon>Clostridiaceae</taxon>
        <taxon>Clostridium</taxon>
    </lineage>
</organism>
<evidence type="ECO:0000313" key="5">
    <source>
        <dbReference type="Proteomes" id="UP001623661"/>
    </source>
</evidence>
<keyword evidence="5" id="KW-1185">Reference proteome</keyword>
<dbReference type="SUPFAM" id="SSF159664">
    <property type="entry name" value="CobE/GbiG C-terminal domain-like"/>
    <property type="match status" value="1"/>
</dbReference>
<dbReference type="RefSeq" id="WP_406765283.1">
    <property type="nucleotide sequence ID" value="NZ_JBJHZY010000002.1"/>
</dbReference>
<dbReference type="Pfam" id="PF01890">
    <property type="entry name" value="CbiG_C"/>
    <property type="match status" value="1"/>
</dbReference>
<keyword evidence="4" id="KW-0378">Hydrolase</keyword>
<dbReference type="InterPro" id="IPR021745">
    <property type="entry name" value="CbiG_mid"/>
</dbReference>
<dbReference type="Pfam" id="PF11761">
    <property type="entry name" value="CbiG_mid"/>
    <property type="match status" value="1"/>
</dbReference>
<proteinExistence type="predicted"/>
<dbReference type="Proteomes" id="UP001623661">
    <property type="component" value="Unassembled WGS sequence"/>
</dbReference>
<dbReference type="InterPro" id="IPR036518">
    <property type="entry name" value="CobE/GbiG_C_sf"/>
</dbReference>
<dbReference type="InterPro" id="IPR021744">
    <property type="entry name" value="CbiG_N"/>
</dbReference>
<evidence type="ECO:0000259" key="2">
    <source>
        <dbReference type="Pfam" id="PF11760"/>
    </source>
</evidence>
<dbReference type="EC" id="3.7.1.12" evidence="4"/>
<dbReference type="PANTHER" id="PTHR37477">
    <property type="entry name" value="COBALT-PRECORRIN-5A HYDROLASE"/>
    <property type="match status" value="1"/>
</dbReference>
<dbReference type="Gene3D" id="3.40.50.11220">
    <property type="match status" value="1"/>
</dbReference>
<feature type="domain" description="Cobalamin synthesis G N-terminal" evidence="2">
    <location>
        <begin position="41"/>
        <end position="121"/>
    </location>
</feature>
<dbReference type="InterPro" id="IPR038029">
    <property type="entry name" value="GbiG_N_sf"/>
</dbReference>
<evidence type="ECO:0000313" key="4">
    <source>
        <dbReference type="EMBL" id="MFL0268657.1"/>
    </source>
</evidence>
<dbReference type="NCBIfam" id="NF004466">
    <property type="entry name" value="PRK05788.1-4"/>
    <property type="match status" value="1"/>
</dbReference>
<reference evidence="4 5" key="1">
    <citation type="submission" date="2024-11" db="EMBL/GenBank/DDBJ databases">
        <authorList>
            <person name="Heng Y.C."/>
            <person name="Lim A.C.H."/>
            <person name="Lee J.K.Y."/>
            <person name="Kittelmann S."/>
        </authorList>
    </citation>
    <scope>NUCLEOTIDE SEQUENCE [LARGE SCALE GENOMIC DNA]</scope>
    <source>
        <strain evidence="4 5">WILCCON 0202</strain>
    </source>
</reference>
<comment type="caution">
    <text evidence="4">The sequence shown here is derived from an EMBL/GenBank/DDBJ whole genome shotgun (WGS) entry which is preliminary data.</text>
</comment>
<feature type="domain" description="CobE/GbiG C-terminal" evidence="1">
    <location>
        <begin position="208"/>
        <end position="323"/>
    </location>
</feature>
<evidence type="ECO:0000259" key="1">
    <source>
        <dbReference type="Pfam" id="PF01890"/>
    </source>
</evidence>
<dbReference type="PANTHER" id="PTHR37477:SF1">
    <property type="entry name" value="COBALT-PRECORRIN-5A HYDROLASE"/>
    <property type="match status" value="1"/>
</dbReference>
<sequence>MKTAVVSFNSKGHIIADKLNKLYEADLYKKNQGETFNISELTKRLIEDYEAIIFISSTGIAVRAIAPFIKNKEVDPAVLVIDVFGKYVISLLSGHLGGANALTLKLSEYLSAEPIITTATDSLGIKAPDILAKENGLIIDNMKAAKDIAALLVDDKKAAFIDDDNLINLPRGYTSDLEDVQGVVVVGNKAKDKNYSALKVLKLIRKNIILGIGCRKDYPVEKMKDIVLQKLAEYNIDKRAVKAIATIEIKKDEKAILALSKYLDADLKIFTKAEIEEAQNKYKGSNFVFKSVGVRAVCEPCTELCGAKLQTGKLCIEGMTLCIGKV</sequence>
<dbReference type="GO" id="GO:0043779">
    <property type="term" value="F:cobalt-precorrin-5A acetaldehyde-lyase activity"/>
    <property type="evidence" value="ECO:0007669"/>
    <property type="project" value="UniProtKB-EC"/>
</dbReference>
<dbReference type="InterPro" id="IPR052553">
    <property type="entry name" value="CbiG_hydrolase"/>
</dbReference>
<dbReference type="Gene3D" id="3.30.420.180">
    <property type="entry name" value="CobE/GbiG C-terminal domain"/>
    <property type="match status" value="1"/>
</dbReference>
<name>A0ABW8TSG1_9CLOT</name>
<protein>
    <submittedName>
        <fullName evidence="4">Cobalt-precorrin 5A hydrolase</fullName>
        <ecNumber evidence="4">3.7.1.12</ecNumber>
    </submittedName>
</protein>
<dbReference type="EMBL" id="JBJHZY010000002">
    <property type="protein sequence ID" value="MFL0268657.1"/>
    <property type="molecule type" value="Genomic_DNA"/>
</dbReference>
<dbReference type="SUPFAM" id="SSF159672">
    <property type="entry name" value="CbiG N-terminal domain-like"/>
    <property type="match status" value="1"/>
</dbReference>
<feature type="domain" description="Cobalamin biosynthesis central region" evidence="3">
    <location>
        <begin position="127"/>
        <end position="171"/>
    </location>
</feature>
<dbReference type="InterPro" id="IPR002750">
    <property type="entry name" value="CobE/GbiG_C"/>
</dbReference>
<evidence type="ECO:0000259" key="3">
    <source>
        <dbReference type="Pfam" id="PF11761"/>
    </source>
</evidence>
<gene>
    <name evidence="4" type="primary">cbiG</name>
    <name evidence="4" type="ORF">ACJDUH_11200</name>
</gene>